<evidence type="ECO:0000256" key="1">
    <source>
        <dbReference type="ARBA" id="ARBA00009500"/>
    </source>
</evidence>
<dbReference type="OrthoDB" id="671595at2759"/>
<dbReference type="InterPro" id="IPR042185">
    <property type="entry name" value="Serpin_sf_2"/>
</dbReference>
<organism evidence="4 5">
    <name type="scientific">Brachionus calyciflorus</name>
    <dbReference type="NCBI Taxonomy" id="104777"/>
    <lineage>
        <taxon>Eukaryota</taxon>
        <taxon>Metazoa</taxon>
        <taxon>Spiralia</taxon>
        <taxon>Gnathifera</taxon>
        <taxon>Rotifera</taxon>
        <taxon>Eurotatoria</taxon>
        <taxon>Monogononta</taxon>
        <taxon>Pseudotrocha</taxon>
        <taxon>Ploima</taxon>
        <taxon>Brachionidae</taxon>
        <taxon>Brachionus</taxon>
    </lineage>
</organism>
<dbReference type="InterPro" id="IPR023795">
    <property type="entry name" value="Serpin_CS"/>
</dbReference>
<dbReference type="InterPro" id="IPR036186">
    <property type="entry name" value="Serpin_sf"/>
</dbReference>
<evidence type="ECO:0000313" key="4">
    <source>
        <dbReference type="EMBL" id="CAF0726935.1"/>
    </source>
</evidence>
<dbReference type="Pfam" id="PF00079">
    <property type="entry name" value="Serpin"/>
    <property type="match status" value="1"/>
</dbReference>
<feature type="domain" description="Serpin" evidence="3">
    <location>
        <begin position="12"/>
        <end position="378"/>
    </location>
</feature>
<dbReference type="Gene3D" id="3.30.497.10">
    <property type="entry name" value="Antithrombin, subunit I, domain 2"/>
    <property type="match status" value="1"/>
</dbReference>
<dbReference type="GO" id="GO:0004867">
    <property type="term" value="F:serine-type endopeptidase inhibitor activity"/>
    <property type="evidence" value="ECO:0007669"/>
    <property type="project" value="InterPro"/>
</dbReference>
<evidence type="ECO:0000259" key="3">
    <source>
        <dbReference type="SMART" id="SM00093"/>
    </source>
</evidence>
<gene>
    <name evidence="4" type="ORF">OXX778_LOCUS2579</name>
</gene>
<evidence type="ECO:0000256" key="2">
    <source>
        <dbReference type="RuleBase" id="RU000411"/>
    </source>
</evidence>
<comment type="similarity">
    <text evidence="1 2">Belongs to the serpin family.</text>
</comment>
<dbReference type="PROSITE" id="PS00284">
    <property type="entry name" value="SERPIN"/>
    <property type="match status" value="1"/>
</dbReference>
<proteinExistence type="inferred from homology"/>
<reference evidence="4" key="1">
    <citation type="submission" date="2021-02" db="EMBL/GenBank/DDBJ databases">
        <authorList>
            <person name="Nowell W R."/>
        </authorList>
    </citation>
    <scope>NUCLEOTIDE SEQUENCE</scope>
    <source>
        <strain evidence="4">Ploen Becks lab</strain>
    </source>
</reference>
<sequence>MSLSSALNSFTHRLYNKVNAGKNENVFISPFSISTALAMCHAGAKTETAEQLKSLLSFSNLSNDEILSLNSSLISNVNSNLGENVTIKTANKIYPKQGYEVLSDYLNSVRKNFHADVQSLNFSDASGSAKVINDWVSSQTNDKIQDLISPSVLNDLTRLVLVNAIYFKGNWDLKFDSNLTTKEDFNLADGSVQKVDMMKSNKKFRYIYKPGGIDADICELPYEGGKLSMTIILPHEGQSIDRVENQLNDSTLNDILTLEIPKEKVILQVPKFKLEFKSELSEHFKALGANLPFDEVKADFSGISNDPNGLFISKVIHQAVVEVNEEGTEAAAATGVVMMTRCMMIQEPANFICNRPFLFLIHEKNHNGVLFFGKYAKPQ</sequence>
<dbReference type="InterPro" id="IPR042178">
    <property type="entry name" value="Serpin_sf_1"/>
</dbReference>
<dbReference type="InterPro" id="IPR023796">
    <property type="entry name" value="Serpin_dom"/>
</dbReference>
<keyword evidence="5" id="KW-1185">Reference proteome</keyword>
<dbReference type="Gene3D" id="2.30.39.10">
    <property type="entry name" value="Alpha-1-antitrypsin, domain 1"/>
    <property type="match status" value="1"/>
</dbReference>
<protein>
    <recommendedName>
        <fullName evidence="3">Serpin domain-containing protein</fullName>
    </recommendedName>
</protein>
<dbReference type="SMART" id="SM00093">
    <property type="entry name" value="SERPIN"/>
    <property type="match status" value="1"/>
</dbReference>
<accession>A0A813MSB8</accession>
<dbReference type="Proteomes" id="UP000663879">
    <property type="component" value="Unassembled WGS sequence"/>
</dbReference>
<dbReference type="SUPFAM" id="SSF56574">
    <property type="entry name" value="Serpins"/>
    <property type="match status" value="1"/>
</dbReference>
<name>A0A813MSB8_9BILA</name>
<dbReference type="PANTHER" id="PTHR11461:SF211">
    <property type="entry name" value="GH10112P-RELATED"/>
    <property type="match status" value="1"/>
</dbReference>
<dbReference type="InterPro" id="IPR000215">
    <property type="entry name" value="Serpin_fam"/>
</dbReference>
<dbReference type="PANTHER" id="PTHR11461">
    <property type="entry name" value="SERINE PROTEASE INHIBITOR, SERPIN"/>
    <property type="match status" value="1"/>
</dbReference>
<dbReference type="EMBL" id="CAJNOC010000205">
    <property type="protein sequence ID" value="CAF0726935.1"/>
    <property type="molecule type" value="Genomic_DNA"/>
</dbReference>
<dbReference type="GO" id="GO:0005615">
    <property type="term" value="C:extracellular space"/>
    <property type="evidence" value="ECO:0007669"/>
    <property type="project" value="InterPro"/>
</dbReference>
<dbReference type="CDD" id="cd00172">
    <property type="entry name" value="serpin"/>
    <property type="match status" value="1"/>
</dbReference>
<comment type="caution">
    <text evidence="4">The sequence shown here is derived from an EMBL/GenBank/DDBJ whole genome shotgun (WGS) entry which is preliminary data.</text>
</comment>
<dbReference type="AlphaFoldDB" id="A0A813MSB8"/>
<evidence type="ECO:0000313" key="5">
    <source>
        <dbReference type="Proteomes" id="UP000663879"/>
    </source>
</evidence>